<feature type="non-terminal residue" evidence="2">
    <location>
        <position position="124"/>
    </location>
</feature>
<proteinExistence type="predicted"/>
<evidence type="ECO:0000313" key="2">
    <source>
        <dbReference type="EMBL" id="TVT15135.1"/>
    </source>
</evidence>
<dbReference type="InterPro" id="IPR036188">
    <property type="entry name" value="FAD/NAD-bd_sf"/>
</dbReference>
<dbReference type="RefSeq" id="WP_186382935.1">
    <property type="nucleotide sequence ID" value="NZ_VJWX01000809.1"/>
</dbReference>
<dbReference type="InterPro" id="IPR051704">
    <property type="entry name" value="FAD_aromatic-hydroxylase"/>
</dbReference>
<evidence type="ECO:0000313" key="3">
    <source>
        <dbReference type="Proteomes" id="UP000320011"/>
    </source>
</evidence>
<dbReference type="Proteomes" id="UP000320011">
    <property type="component" value="Unassembled WGS sequence"/>
</dbReference>
<protein>
    <submittedName>
        <fullName evidence="2">FAD-dependent oxidoreductase</fullName>
    </submittedName>
</protein>
<evidence type="ECO:0000259" key="1">
    <source>
        <dbReference type="Pfam" id="PF01494"/>
    </source>
</evidence>
<dbReference type="AlphaFoldDB" id="A0A557ZSZ3"/>
<dbReference type="Gene3D" id="3.50.50.60">
    <property type="entry name" value="FAD/NAD(P)-binding domain"/>
    <property type="match status" value="1"/>
</dbReference>
<gene>
    <name evidence="2" type="ORF">FNH05_37075</name>
</gene>
<dbReference type="EMBL" id="VJWX01000809">
    <property type="protein sequence ID" value="TVT15135.1"/>
    <property type="molecule type" value="Genomic_DNA"/>
</dbReference>
<keyword evidence="3" id="KW-1185">Reference proteome</keyword>
<reference evidence="2 3" key="1">
    <citation type="submission" date="2019-07" db="EMBL/GenBank/DDBJ databases">
        <authorList>
            <person name="Duangmal K."/>
            <person name="Teo W.F.A."/>
        </authorList>
    </citation>
    <scope>NUCLEOTIDE SEQUENCE [LARGE SCALE GENOMIC DNA]</scope>
    <source>
        <strain evidence="2 3">TBRC 6029</strain>
    </source>
</reference>
<name>A0A557ZSZ3_9PSEU</name>
<reference evidence="2 3" key="2">
    <citation type="submission" date="2019-08" db="EMBL/GenBank/DDBJ databases">
        <title>Amycolatopsis acidicola sp. nov., isolated from peat swamp forest soil.</title>
        <authorList>
            <person name="Srisuk N."/>
        </authorList>
    </citation>
    <scope>NUCLEOTIDE SEQUENCE [LARGE SCALE GENOMIC DNA]</scope>
    <source>
        <strain evidence="2 3">TBRC 6029</strain>
    </source>
</reference>
<dbReference type="InterPro" id="IPR002938">
    <property type="entry name" value="FAD-bd"/>
</dbReference>
<accession>A0A557ZSZ3</accession>
<sequence>MRKPNVLISGAGIAGPMLALWLHRRGFAATVVERAPALRDGGQAVDFRGNQMDILRRSGLLEDVRRHRTPTGPQRVVDDEGATKATLPPEFFSGEVEILRGDLSRLMYERTKDHTGYRFGDWIT</sequence>
<organism evidence="2 3">
    <name type="scientific">Amycolatopsis rhizosphaerae</name>
    <dbReference type="NCBI Taxonomy" id="2053003"/>
    <lineage>
        <taxon>Bacteria</taxon>
        <taxon>Bacillati</taxon>
        <taxon>Actinomycetota</taxon>
        <taxon>Actinomycetes</taxon>
        <taxon>Pseudonocardiales</taxon>
        <taxon>Pseudonocardiaceae</taxon>
        <taxon>Amycolatopsis</taxon>
    </lineage>
</organism>
<dbReference type="PANTHER" id="PTHR46865">
    <property type="entry name" value="OXIDOREDUCTASE-RELATED"/>
    <property type="match status" value="1"/>
</dbReference>
<feature type="domain" description="FAD-binding" evidence="1">
    <location>
        <begin position="5"/>
        <end position="72"/>
    </location>
</feature>
<dbReference type="GO" id="GO:0071949">
    <property type="term" value="F:FAD binding"/>
    <property type="evidence" value="ECO:0007669"/>
    <property type="project" value="InterPro"/>
</dbReference>
<dbReference type="PANTHER" id="PTHR46865:SF2">
    <property type="entry name" value="MONOOXYGENASE"/>
    <property type="match status" value="1"/>
</dbReference>
<dbReference type="Gene3D" id="3.30.9.10">
    <property type="entry name" value="D-Amino Acid Oxidase, subunit A, domain 2"/>
    <property type="match status" value="1"/>
</dbReference>
<comment type="caution">
    <text evidence="2">The sequence shown here is derived from an EMBL/GenBank/DDBJ whole genome shotgun (WGS) entry which is preliminary data.</text>
</comment>
<dbReference type="SUPFAM" id="SSF51905">
    <property type="entry name" value="FAD/NAD(P)-binding domain"/>
    <property type="match status" value="1"/>
</dbReference>
<dbReference type="Pfam" id="PF01494">
    <property type="entry name" value="FAD_binding_3"/>
    <property type="match status" value="1"/>
</dbReference>